<evidence type="ECO:0000313" key="2">
    <source>
        <dbReference type="EnsemblMetazoa" id="G6141.1:cds"/>
    </source>
</evidence>
<feature type="chain" id="PRO_5036455621" evidence="1">
    <location>
        <begin position="24"/>
        <end position="138"/>
    </location>
</feature>
<keyword evidence="1" id="KW-0732">Signal</keyword>
<feature type="signal peptide" evidence="1">
    <location>
        <begin position="1"/>
        <end position="23"/>
    </location>
</feature>
<keyword evidence="3" id="KW-1185">Reference proteome</keyword>
<evidence type="ECO:0000256" key="1">
    <source>
        <dbReference type="SAM" id="SignalP"/>
    </source>
</evidence>
<name>A0A8W8NK86_MAGGI</name>
<dbReference type="Proteomes" id="UP000005408">
    <property type="component" value="Unassembled WGS sequence"/>
</dbReference>
<dbReference type="EnsemblMetazoa" id="G6141.1">
    <property type="protein sequence ID" value="G6141.1:cds"/>
    <property type="gene ID" value="G6141"/>
</dbReference>
<protein>
    <submittedName>
        <fullName evidence="2">Uncharacterized protein</fullName>
    </submittedName>
</protein>
<dbReference type="AlphaFoldDB" id="A0A8W8NK86"/>
<accession>A0A8W8NK86</accession>
<proteinExistence type="predicted"/>
<sequence length="138" mass="15569">MLRTQILASVCCLLIAVSSLVDSRFLDQDEEARFKRQTADMRLSELHAIREILNRLPTGCSQYACGLVDIFRRFMRKRTSSDQRIAELQALIALVHGRGNVAHGQLDPALIGRRKRAAEWLSKTFSNGKNSADEETSH</sequence>
<evidence type="ECO:0000313" key="3">
    <source>
        <dbReference type="Proteomes" id="UP000005408"/>
    </source>
</evidence>
<reference evidence="2" key="1">
    <citation type="submission" date="2022-08" db="UniProtKB">
        <authorList>
            <consortium name="EnsemblMetazoa"/>
        </authorList>
    </citation>
    <scope>IDENTIFICATION</scope>
    <source>
        <strain evidence="2">05x7-T-G4-1.051#20</strain>
    </source>
</reference>
<organism evidence="2 3">
    <name type="scientific">Magallana gigas</name>
    <name type="common">Pacific oyster</name>
    <name type="synonym">Crassostrea gigas</name>
    <dbReference type="NCBI Taxonomy" id="29159"/>
    <lineage>
        <taxon>Eukaryota</taxon>
        <taxon>Metazoa</taxon>
        <taxon>Spiralia</taxon>
        <taxon>Lophotrochozoa</taxon>
        <taxon>Mollusca</taxon>
        <taxon>Bivalvia</taxon>
        <taxon>Autobranchia</taxon>
        <taxon>Pteriomorphia</taxon>
        <taxon>Ostreida</taxon>
        <taxon>Ostreoidea</taxon>
        <taxon>Ostreidae</taxon>
        <taxon>Magallana</taxon>
    </lineage>
</organism>